<proteinExistence type="inferred from homology"/>
<evidence type="ECO:0000256" key="1">
    <source>
        <dbReference type="ARBA" id="ARBA00004377"/>
    </source>
</evidence>
<keyword evidence="3" id="KW-0813">Transport</keyword>
<dbReference type="InterPro" id="IPR007690">
    <property type="entry name" value="T2SS_GspM"/>
</dbReference>
<evidence type="ECO:0000256" key="5">
    <source>
        <dbReference type="ARBA" id="ARBA00022519"/>
    </source>
</evidence>
<reference evidence="11 12" key="1">
    <citation type="submission" date="2019-07" db="EMBL/GenBank/DDBJ databases">
        <title>Sphingomonas alkalisoli sp. nov., isolated from rhizosphere soil of Suaedae salsa.</title>
        <authorList>
            <person name="Zhang H."/>
            <person name="Xu L."/>
            <person name="Zhang J.-X."/>
            <person name="Sun J.-Q."/>
        </authorList>
    </citation>
    <scope>NUCLEOTIDE SEQUENCE [LARGE SCALE GENOMIC DNA]</scope>
    <source>
        <strain evidence="11 12">XS-10</strain>
    </source>
</reference>
<keyword evidence="5" id="KW-0997">Cell inner membrane</keyword>
<keyword evidence="6 10" id="KW-0812">Transmembrane</keyword>
<sequence length="166" mass="17346">MIRVVRISALDSLSSRMSLWWAGLSSRERWLVGILGGLLAVLVLVFGIVKPLQTARADAIADIRARETLAARVRAAGVLAPPGSQPQQRAGAPIDAAGVAAREVGLVATLAPGGAGVMAQVAEAPYETVIGWIGNVERTTVLRARRVEMTRGGAPGRVTTSVEFGQ</sequence>
<dbReference type="GO" id="GO:0015627">
    <property type="term" value="C:type II protein secretion system complex"/>
    <property type="evidence" value="ECO:0007669"/>
    <property type="project" value="InterPro"/>
</dbReference>
<dbReference type="GO" id="GO:0005886">
    <property type="term" value="C:plasma membrane"/>
    <property type="evidence" value="ECO:0007669"/>
    <property type="project" value="UniProtKB-SubCell"/>
</dbReference>
<organism evidence="11 12">
    <name type="scientific">Sphingomonas suaedae</name>
    <dbReference type="NCBI Taxonomy" id="2599297"/>
    <lineage>
        <taxon>Bacteria</taxon>
        <taxon>Pseudomonadati</taxon>
        <taxon>Pseudomonadota</taxon>
        <taxon>Alphaproteobacteria</taxon>
        <taxon>Sphingomonadales</taxon>
        <taxon>Sphingomonadaceae</taxon>
        <taxon>Sphingomonas</taxon>
    </lineage>
</organism>
<dbReference type="Gene3D" id="3.30.1360.100">
    <property type="entry name" value="General secretion pathway protein M, EpsM"/>
    <property type="match status" value="1"/>
</dbReference>
<evidence type="ECO:0000256" key="2">
    <source>
        <dbReference type="ARBA" id="ARBA00010637"/>
    </source>
</evidence>
<dbReference type="Pfam" id="PF04612">
    <property type="entry name" value="T2SSM"/>
    <property type="match status" value="1"/>
</dbReference>
<comment type="similarity">
    <text evidence="2">Belongs to the GSP M family.</text>
</comment>
<gene>
    <name evidence="11" type="ORF">FPZ54_05865</name>
</gene>
<protein>
    <submittedName>
        <fullName evidence="11">Type II secretion system protein M</fullName>
    </submittedName>
</protein>
<dbReference type="OrthoDB" id="7584512at2"/>
<evidence type="ECO:0000313" key="11">
    <source>
        <dbReference type="EMBL" id="QDX25589.1"/>
    </source>
</evidence>
<keyword evidence="8 10" id="KW-1133">Transmembrane helix</keyword>
<dbReference type="InterPro" id="IPR023229">
    <property type="entry name" value="T2SS_M_periplasmic_sf"/>
</dbReference>
<evidence type="ECO:0000256" key="3">
    <source>
        <dbReference type="ARBA" id="ARBA00022448"/>
    </source>
</evidence>
<dbReference type="RefSeq" id="WP_145845682.1">
    <property type="nucleotide sequence ID" value="NZ_CP042239.1"/>
</dbReference>
<accession>A0A518RDS1</accession>
<keyword evidence="7" id="KW-0653">Protein transport</keyword>
<evidence type="ECO:0000256" key="9">
    <source>
        <dbReference type="ARBA" id="ARBA00023136"/>
    </source>
</evidence>
<dbReference type="EMBL" id="CP042239">
    <property type="protein sequence ID" value="QDX25589.1"/>
    <property type="molecule type" value="Genomic_DNA"/>
</dbReference>
<evidence type="ECO:0000256" key="7">
    <source>
        <dbReference type="ARBA" id="ARBA00022927"/>
    </source>
</evidence>
<feature type="transmembrane region" description="Helical" evidence="10">
    <location>
        <begin position="30"/>
        <end position="49"/>
    </location>
</feature>
<dbReference type="Proteomes" id="UP000318055">
    <property type="component" value="Chromosome"/>
</dbReference>
<name>A0A518RDS1_9SPHN</name>
<keyword evidence="9 10" id="KW-0472">Membrane</keyword>
<evidence type="ECO:0000256" key="8">
    <source>
        <dbReference type="ARBA" id="ARBA00022989"/>
    </source>
</evidence>
<evidence type="ECO:0000256" key="10">
    <source>
        <dbReference type="SAM" id="Phobius"/>
    </source>
</evidence>
<dbReference type="SUPFAM" id="SSF103054">
    <property type="entry name" value="General secretion pathway protein M, EpsM"/>
    <property type="match status" value="1"/>
</dbReference>
<evidence type="ECO:0000313" key="12">
    <source>
        <dbReference type="Proteomes" id="UP000318055"/>
    </source>
</evidence>
<keyword evidence="12" id="KW-1185">Reference proteome</keyword>
<dbReference type="GO" id="GO:0015628">
    <property type="term" value="P:protein secretion by the type II secretion system"/>
    <property type="evidence" value="ECO:0007669"/>
    <property type="project" value="InterPro"/>
</dbReference>
<evidence type="ECO:0000256" key="6">
    <source>
        <dbReference type="ARBA" id="ARBA00022692"/>
    </source>
</evidence>
<comment type="subcellular location">
    <subcellularLocation>
        <location evidence="1">Cell inner membrane</location>
        <topology evidence="1">Single-pass membrane protein</topology>
    </subcellularLocation>
</comment>
<evidence type="ECO:0000256" key="4">
    <source>
        <dbReference type="ARBA" id="ARBA00022475"/>
    </source>
</evidence>
<dbReference type="AlphaFoldDB" id="A0A518RDS1"/>
<keyword evidence="4" id="KW-1003">Cell membrane</keyword>
<dbReference type="KEGG" id="ssua:FPZ54_05865"/>